<keyword evidence="2" id="KW-0175">Coiled coil</keyword>
<keyword evidence="1" id="KW-0446">Lipid-binding</keyword>
<dbReference type="InterPro" id="IPR036117">
    <property type="entry name" value="DhaL_dom_sf"/>
</dbReference>
<dbReference type="EMBL" id="PCWI01000038">
    <property type="protein sequence ID" value="PIQ98366.1"/>
    <property type="molecule type" value="Genomic_DNA"/>
</dbReference>
<dbReference type="PROSITE" id="PS51480">
    <property type="entry name" value="DHAL"/>
    <property type="match status" value="1"/>
</dbReference>
<dbReference type="InterPro" id="IPR033470">
    <property type="entry name" value="FakA-like_C"/>
</dbReference>
<dbReference type="Proteomes" id="UP000229381">
    <property type="component" value="Unassembled WGS sequence"/>
</dbReference>
<sequence>PVPDQDTGNNMAKTLAGIKEAIETKEFKDLNEISEAALDGALTAAQGNAGVIYTGFLAGCLPLLDKNPVNAKKLAEAFEKGAERARQSIQNPKEGTILDVIDAASETIKKESEKETNIINILKLAVENAKEALLATREKMEIFRKANVVDAGGLAFLMIMESYLEALEPSFVKAQAGEEKPSEKVRRFVQTLSNRYEVVALIKNPKFDEKTIQEKLKNLGDSLDMVQIGDKLKIHIHTDYPEDAKKIIRETGQVLSLREEDMAKEVVGEESVRKVSIGIVTDDVAMLLPKIIEKYQIEILPVRYDWLEEKDLPGENIYQKMREAEKRGIPATVKTTQINPKQYLEAYQKQLKEFDKVLCITISSKISGCYNSALQAREMSENPGRIFVLDSLTAASGQALLVLRAIELIQEYREIGEIMAELKKIIPQIHTYIIFEDPKWIEGIGRITHSQASWIRRMKKINIRPLMEIKDGVILKGGLMFASTGSEALFKKVFKESQKAKKEGKKIRIVIGHADKLEEAGNLKKLLKGKVNAEVSFIGLGPTVVCAAAGPGTLLVSWVTI</sequence>
<dbReference type="Pfam" id="PF21645">
    <property type="entry name" value="FakA-like_M"/>
    <property type="match status" value="1"/>
</dbReference>
<evidence type="ECO:0000256" key="2">
    <source>
        <dbReference type="SAM" id="Coils"/>
    </source>
</evidence>
<dbReference type="Gene3D" id="1.25.40.340">
    <property type="match status" value="1"/>
</dbReference>
<proteinExistence type="predicted"/>
<dbReference type="SMART" id="SM01120">
    <property type="entry name" value="Dak2"/>
    <property type="match status" value="1"/>
</dbReference>
<feature type="coiled-coil region" evidence="2">
    <location>
        <begin position="119"/>
        <end position="146"/>
    </location>
</feature>
<evidence type="ECO:0000256" key="1">
    <source>
        <dbReference type="ARBA" id="ARBA00023121"/>
    </source>
</evidence>
<feature type="domain" description="DhaL" evidence="3">
    <location>
        <begin position="1"/>
        <end position="165"/>
    </location>
</feature>
<dbReference type="Pfam" id="PF02645">
    <property type="entry name" value="DegV"/>
    <property type="match status" value="1"/>
</dbReference>
<evidence type="ECO:0000259" key="3">
    <source>
        <dbReference type="PROSITE" id="PS51480"/>
    </source>
</evidence>
<dbReference type="PANTHER" id="PTHR33434:SF2">
    <property type="entry name" value="FATTY ACID-BINDING PROTEIN TM_1468"/>
    <property type="match status" value="1"/>
</dbReference>
<dbReference type="AlphaFoldDB" id="A0A2H0MNX6"/>
<dbReference type="Pfam" id="PF02734">
    <property type="entry name" value="Dak2"/>
    <property type="match status" value="1"/>
</dbReference>
<accession>A0A2H0MNX6</accession>
<gene>
    <name evidence="4" type="ORF">COV64_01650</name>
</gene>
<dbReference type="Gene3D" id="3.40.50.10170">
    <property type="match status" value="1"/>
</dbReference>
<protein>
    <recommendedName>
        <fullName evidence="3">DhaL domain-containing protein</fullName>
    </recommendedName>
</protein>
<reference evidence="4 5" key="1">
    <citation type="submission" date="2017-09" db="EMBL/GenBank/DDBJ databases">
        <title>Depth-based differentiation of microbial function through sediment-hosted aquifers and enrichment of novel symbionts in the deep terrestrial subsurface.</title>
        <authorList>
            <person name="Probst A.J."/>
            <person name="Ladd B."/>
            <person name="Jarett J.K."/>
            <person name="Geller-Mcgrath D.E."/>
            <person name="Sieber C.M."/>
            <person name="Emerson J.B."/>
            <person name="Anantharaman K."/>
            <person name="Thomas B.C."/>
            <person name="Malmstrom R."/>
            <person name="Stieglmeier M."/>
            <person name="Klingl A."/>
            <person name="Woyke T."/>
            <person name="Ryan C.M."/>
            <person name="Banfield J.F."/>
        </authorList>
    </citation>
    <scope>NUCLEOTIDE SEQUENCE [LARGE SCALE GENOMIC DNA]</scope>
    <source>
        <strain evidence="4">CG11_big_fil_rev_8_21_14_0_20_39_9</strain>
    </source>
</reference>
<dbReference type="GO" id="GO:0006071">
    <property type="term" value="P:glycerol metabolic process"/>
    <property type="evidence" value="ECO:0007669"/>
    <property type="project" value="InterPro"/>
</dbReference>
<dbReference type="GO" id="GO:0004371">
    <property type="term" value="F:glycerone kinase activity"/>
    <property type="evidence" value="ECO:0007669"/>
    <property type="project" value="InterPro"/>
</dbReference>
<dbReference type="NCBIfam" id="TIGR00762">
    <property type="entry name" value="DegV"/>
    <property type="match status" value="1"/>
</dbReference>
<dbReference type="InterPro" id="IPR004007">
    <property type="entry name" value="DhaL_dom"/>
</dbReference>
<dbReference type="GO" id="GO:0008289">
    <property type="term" value="F:lipid binding"/>
    <property type="evidence" value="ECO:0007669"/>
    <property type="project" value="UniProtKB-KW"/>
</dbReference>
<name>A0A2H0MNX6_9BACT</name>
<dbReference type="PANTHER" id="PTHR33434">
    <property type="entry name" value="DEGV DOMAIN-CONTAINING PROTEIN DR_1986-RELATED"/>
    <property type="match status" value="1"/>
</dbReference>
<comment type="caution">
    <text evidence="4">The sequence shown here is derived from an EMBL/GenBank/DDBJ whole genome shotgun (WGS) entry which is preliminary data.</text>
</comment>
<evidence type="ECO:0000313" key="5">
    <source>
        <dbReference type="Proteomes" id="UP000229381"/>
    </source>
</evidence>
<dbReference type="PROSITE" id="PS51482">
    <property type="entry name" value="DEGV"/>
    <property type="match status" value="1"/>
</dbReference>
<dbReference type="SUPFAM" id="SSF82549">
    <property type="entry name" value="DAK1/DegV-like"/>
    <property type="match status" value="1"/>
</dbReference>
<organism evidence="4 5">
    <name type="scientific">Candidatus Nealsonbacteria bacterium CG11_big_fil_rev_8_21_14_0_20_39_9</name>
    <dbReference type="NCBI Taxonomy" id="1974715"/>
    <lineage>
        <taxon>Bacteria</taxon>
        <taxon>Candidatus Nealsoniibacteriota</taxon>
    </lineage>
</organism>
<dbReference type="InterPro" id="IPR050270">
    <property type="entry name" value="DegV_domain_contain"/>
</dbReference>
<dbReference type="InterPro" id="IPR043168">
    <property type="entry name" value="DegV_C"/>
</dbReference>
<dbReference type="SMART" id="SM01121">
    <property type="entry name" value="Dak1_2"/>
    <property type="match status" value="1"/>
</dbReference>
<dbReference type="InterPro" id="IPR048394">
    <property type="entry name" value="FakA-like_M"/>
</dbReference>
<dbReference type="Gene3D" id="3.30.1180.10">
    <property type="match status" value="1"/>
</dbReference>
<dbReference type="InterPro" id="IPR003797">
    <property type="entry name" value="DegV"/>
</dbReference>
<feature type="non-terminal residue" evidence="4">
    <location>
        <position position="1"/>
    </location>
</feature>
<dbReference type="SUPFAM" id="SSF101473">
    <property type="entry name" value="DhaL-like"/>
    <property type="match status" value="1"/>
</dbReference>
<evidence type="ECO:0000313" key="4">
    <source>
        <dbReference type="EMBL" id="PIQ98366.1"/>
    </source>
</evidence>